<dbReference type="InterPro" id="IPR051531">
    <property type="entry name" value="N-acetyltransferase"/>
</dbReference>
<dbReference type="SUPFAM" id="SSF55729">
    <property type="entry name" value="Acyl-CoA N-acyltransferases (Nat)"/>
    <property type="match status" value="1"/>
</dbReference>
<comment type="caution">
    <text evidence="2">The sequence shown here is derived from an EMBL/GenBank/DDBJ whole genome shotgun (WGS) entry which is preliminary data.</text>
</comment>
<dbReference type="Proteomes" id="UP001145087">
    <property type="component" value="Unassembled WGS sequence"/>
</dbReference>
<dbReference type="PANTHER" id="PTHR43792">
    <property type="entry name" value="GNAT FAMILY, PUTATIVE (AFU_ORTHOLOGUE AFUA_3G00765)-RELATED-RELATED"/>
    <property type="match status" value="1"/>
</dbReference>
<dbReference type="InterPro" id="IPR016181">
    <property type="entry name" value="Acyl_CoA_acyltransferase"/>
</dbReference>
<dbReference type="GO" id="GO:0016747">
    <property type="term" value="F:acyltransferase activity, transferring groups other than amino-acyl groups"/>
    <property type="evidence" value="ECO:0007669"/>
    <property type="project" value="InterPro"/>
</dbReference>
<dbReference type="Pfam" id="PF13302">
    <property type="entry name" value="Acetyltransf_3"/>
    <property type="match status" value="1"/>
</dbReference>
<dbReference type="AlphaFoldDB" id="A0A9X3J4T6"/>
<dbReference type="PANTHER" id="PTHR43792:SF1">
    <property type="entry name" value="N-ACETYLTRANSFERASE DOMAIN-CONTAINING PROTEIN"/>
    <property type="match status" value="1"/>
</dbReference>
<sequence length="181" mass="20923">MNFTTTRLILRPFCIADKEALFEYRSDTEANKYQGWIPQTINDAETFISKLSAQANIPGTWFQLALIEKESQKLIGDVGIHFIDEDNLQVELGFTMHAQHQQKGYATEAVKSIIGYLFTDLNKHRITASVDPENTSSIRLLERLGFRKEAHFKESLLIDERWVDDVIYALLKREWGEQKEA</sequence>
<keyword evidence="3" id="KW-1185">Reference proteome</keyword>
<evidence type="ECO:0000313" key="3">
    <source>
        <dbReference type="Proteomes" id="UP001145087"/>
    </source>
</evidence>
<dbReference type="Gene3D" id="3.40.630.30">
    <property type="match status" value="1"/>
</dbReference>
<feature type="domain" description="N-acetyltransferase" evidence="1">
    <location>
        <begin position="8"/>
        <end position="173"/>
    </location>
</feature>
<dbReference type="EMBL" id="JAPOHD010000009">
    <property type="protein sequence ID" value="MCY1719698.1"/>
    <property type="molecule type" value="Genomic_DNA"/>
</dbReference>
<evidence type="ECO:0000259" key="1">
    <source>
        <dbReference type="PROSITE" id="PS51186"/>
    </source>
</evidence>
<dbReference type="RefSeq" id="WP_343332035.1">
    <property type="nucleotide sequence ID" value="NZ_JAPOHD010000009.1"/>
</dbReference>
<dbReference type="InterPro" id="IPR000182">
    <property type="entry name" value="GNAT_dom"/>
</dbReference>
<name>A0A9X3J4T6_9BACT</name>
<dbReference type="PROSITE" id="PS51186">
    <property type="entry name" value="GNAT"/>
    <property type="match status" value="1"/>
</dbReference>
<gene>
    <name evidence="2" type="ORF">OU798_05055</name>
</gene>
<evidence type="ECO:0000313" key="2">
    <source>
        <dbReference type="EMBL" id="MCY1719698.1"/>
    </source>
</evidence>
<reference evidence="2" key="1">
    <citation type="submission" date="2022-11" db="EMBL/GenBank/DDBJ databases">
        <title>Marilongibacter aestuarii gen. nov., sp. nov., isolated from tidal flat sediment.</title>
        <authorList>
            <person name="Jiayan W."/>
        </authorList>
    </citation>
    <scope>NUCLEOTIDE SEQUENCE</scope>
    <source>
        <strain evidence="2">Z1-6</strain>
    </source>
</reference>
<organism evidence="2 3">
    <name type="scientific">Draconibacterium aestuarii</name>
    <dbReference type="NCBI Taxonomy" id="2998507"/>
    <lineage>
        <taxon>Bacteria</taxon>
        <taxon>Pseudomonadati</taxon>
        <taxon>Bacteroidota</taxon>
        <taxon>Bacteroidia</taxon>
        <taxon>Marinilabiliales</taxon>
        <taxon>Prolixibacteraceae</taxon>
        <taxon>Draconibacterium</taxon>
    </lineage>
</organism>
<proteinExistence type="predicted"/>
<protein>
    <submittedName>
        <fullName evidence="2">GNAT family protein</fullName>
    </submittedName>
</protein>
<accession>A0A9X3J4T6</accession>